<sequence length="530" mass="61633">MSELGNYEEDLAELKRKYLDAPAQKSKHAKTAKDSTFRDVSSPLLGSTHASLDLPETLRQRIDQEKAKSIELDKKISEYQEMVNQLRRNMGGVHSSAEKQKQLSREIRILENRLDKAVQRFNQTVSHNKQLRLEIDKLRKDKNIYEATFKKLQDDLNKKRSEMAEAIASAETAYKNREQALQHLEKLKKQNEEEQKEYEQKWNELIAQIEQEKKKKEFIQQREKEKLMENSVTEINPEDEYKIRNLTKLSEAEKQSTNESVQLVKSYEEALAKIKAETGVESLQDLVDAFLRYEEKNTALLNFVNELTSEIEQLEKQIEEIKSEISRYKQMGALTDTSKKRMLQKMEERLANMEFRNNINEQRLKESMKTIAFIKEQLKSFLQSLDPDEPLLKEMEEEALTESNMMKYLAEVELRANKIIQSYALIQAQKLQVEAIMKDDPMLHRANIAALNNVMALGSQVVQNNAPIQLLVPVLQDEEEDGMEFDDDENPLSVDELRARAERQLQNWKLARGPTVKANKAQGAKRTTKK</sequence>
<dbReference type="InterPro" id="IPR051876">
    <property type="entry name" value="ODA-DC/CCD"/>
</dbReference>
<evidence type="ECO:0000256" key="3">
    <source>
        <dbReference type="SAM" id="MobiDB-lite"/>
    </source>
</evidence>
<evidence type="ECO:0000256" key="1">
    <source>
        <dbReference type="ARBA" id="ARBA00023054"/>
    </source>
</evidence>
<gene>
    <name evidence="5" type="ORF">BSTOLATCC_MIC43268</name>
</gene>
<dbReference type="AlphaFoldDB" id="A0AAU9JS70"/>
<comment type="caution">
    <text evidence="5">The sequence shown here is derived from an EMBL/GenBank/DDBJ whole genome shotgun (WGS) entry which is preliminary data.</text>
</comment>
<dbReference type="PANTHER" id="PTHR21694">
    <property type="entry name" value="COILED-COIL DOMAIN-CONTAINING PROTEIN 63"/>
    <property type="match status" value="1"/>
</dbReference>
<dbReference type="PANTHER" id="PTHR21694:SF18">
    <property type="entry name" value="COILED-COIL DOMAIN-CONTAINING PROTEIN 63"/>
    <property type="match status" value="1"/>
</dbReference>
<proteinExistence type="predicted"/>
<protein>
    <recommendedName>
        <fullName evidence="4">ODAD1 central coiled coil region domain-containing protein</fullName>
    </recommendedName>
</protein>
<accession>A0AAU9JS70</accession>
<dbReference type="EMBL" id="CAJZBQ010000043">
    <property type="protein sequence ID" value="CAG9327228.1"/>
    <property type="molecule type" value="Genomic_DNA"/>
</dbReference>
<evidence type="ECO:0000259" key="4">
    <source>
        <dbReference type="Pfam" id="PF21773"/>
    </source>
</evidence>
<dbReference type="Pfam" id="PF21773">
    <property type="entry name" value="ODAD1_CC"/>
    <property type="match status" value="1"/>
</dbReference>
<evidence type="ECO:0000313" key="6">
    <source>
        <dbReference type="Proteomes" id="UP001162131"/>
    </source>
</evidence>
<dbReference type="InterPro" id="IPR049258">
    <property type="entry name" value="ODAD1_CC"/>
</dbReference>
<keyword evidence="6" id="KW-1185">Reference proteome</keyword>
<organism evidence="5 6">
    <name type="scientific">Blepharisma stoltei</name>
    <dbReference type="NCBI Taxonomy" id="1481888"/>
    <lineage>
        <taxon>Eukaryota</taxon>
        <taxon>Sar</taxon>
        <taxon>Alveolata</taxon>
        <taxon>Ciliophora</taxon>
        <taxon>Postciliodesmatophora</taxon>
        <taxon>Heterotrichea</taxon>
        <taxon>Heterotrichida</taxon>
        <taxon>Blepharismidae</taxon>
        <taxon>Blepharisma</taxon>
    </lineage>
</organism>
<dbReference type="Proteomes" id="UP001162131">
    <property type="component" value="Unassembled WGS sequence"/>
</dbReference>
<evidence type="ECO:0000256" key="2">
    <source>
        <dbReference type="SAM" id="Coils"/>
    </source>
</evidence>
<feature type="coiled-coil region" evidence="2">
    <location>
        <begin position="297"/>
        <end position="363"/>
    </location>
</feature>
<evidence type="ECO:0000313" key="5">
    <source>
        <dbReference type="EMBL" id="CAG9327228.1"/>
    </source>
</evidence>
<keyword evidence="1 2" id="KW-0175">Coiled coil</keyword>
<name>A0AAU9JS70_9CILI</name>
<feature type="region of interest" description="Disordered" evidence="3">
    <location>
        <begin position="18"/>
        <end position="51"/>
    </location>
</feature>
<feature type="domain" description="ODAD1 central coiled coil region" evidence="4">
    <location>
        <begin position="105"/>
        <end position="395"/>
    </location>
</feature>
<reference evidence="5" key="1">
    <citation type="submission" date="2021-09" db="EMBL/GenBank/DDBJ databases">
        <authorList>
            <consortium name="AG Swart"/>
            <person name="Singh M."/>
            <person name="Singh A."/>
            <person name="Seah K."/>
            <person name="Emmerich C."/>
        </authorList>
    </citation>
    <scope>NUCLEOTIDE SEQUENCE</scope>
    <source>
        <strain evidence="5">ATCC30299</strain>
    </source>
</reference>
<feature type="coiled-coil region" evidence="2">
    <location>
        <begin position="62"/>
        <end position="222"/>
    </location>
</feature>